<gene>
    <name evidence="2" type="ORF">HMPREF2086_01525</name>
</gene>
<dbReference type="Proteomes" id="UP000018731">
    <property type="component" value="Unassembled WGS sequence"/>
</dbReference>
<reference evidence="2 3" key="1">
    <citation type="journal article" date="2014" name="Genome Announc.">
        <title>Draft genome sequences of six enterohepatic helicobacter species isolated from humans and one from rhesus macaques.</title>
        <authorList>
            <person name="Shen Z."/>
            <person name="Sheh A."/>
            <person name="Young S.K."/>
            <person name="Abouelliel A."/>
            <person name="Ward D.V."/>
            <person name="Earl A.M."/>
            <person name="Fox J.G."/>
        </authorList>
    </citation>
    <scope>NUCLEOTIDE SEQUENCE [LARGE SCALE GENOMIC DNA]</scope>
    <source>
        <strain evidence="2 3">MIT 99-5501</strain>
    </source>
</reference>
<dbReference type="PATRIC" id="fig|1357400.3.peg.2051"/>
<evidence type="ECO:0000313" key="3">
    <source>
        <dbReference type="Proteomes" id="UP000018731"/>
    </source>
</evidence>
<dbReference type="PANTHER" id="PTHR21485">
    <property type="entry name" value="HAD SUPERFAMILY MEMBERS CMAS AND KDSC"/>
    <property type="match status" value="1"/>
</dbReference>
<keyword evidence="3" id="KW-1185">Reference proteome</keyword>
<organism evidence="2 3">
    <name type="scientific">Helicobacter macacae MIT 99-5501</name>
    <dbReference type="NCBI Taxonomy" id="1357400"/>
    <lineage>
        <taxon>Bacteria</taxon>
        <taxon>Pseudomonadati</taxon>
        <taxon>Campylobacterota</taxon>
        <taxon>Epsilonproteobacteria</taxon>
        <taxon>Campylobacterales</taxon>
        <taxon>Helicobacteraceae</taxon>
        <taxon>Helicobacter</taxon>
    </lineage>
</organism>
<evidence type="ECO:0000256" key="1">
    <source>
        <dbReference type="SAM" id="MobiDB-lite"/>
    </source>
</evidence>
<proteinExistence type="predicted"/>
<dbReference type="InterPro" id="IPR050793">
    <property type="entry name" value="CMP-NeuNAc_synthase"/>
</dbReference>
<protein>
    <recommendedName>
        <fullName evidence="4">Pseudaminic acid CMP-transferase</fullName>
    </recommendedName>
</protein>
<dbReference type="OrthoDB" id="9805604at2"/>
<dbReference type="AlphaFoldDB" id="V8C7K2"/>
<dbReference type="Pfam" id="PF02348">
    <property type="entry name" value="CTP_transf_3"/>
    <property type="match status" value="2"/>
</dbReference>
<dbReference type="HOGENOM" id="CLU_798702_0_0_7"/>
<dbReference type="CDD" id="cd02513">
    <property type="entry name" value="CMP-NeuAc_Synthase"/>
    <property type="match status" value="1"/>
</dbReference>
<dbReference type="EMBL" id="AZJI01000007">
    <property type="protein sequence ID" value="ETD22726.1"/>
    <property type="molecule type" value="Genomic_DNA"/>
</dbReference>
<evidence type="ECO:0000313" key="2">
    <source>
        <dbReference type="EMBL" id="ETD22726.1"/>
    </source>
</evidence>
<dbReference type="STRING" id="1357400.HMPREF2086_01525"/>
<feature type="region of interest" description="Disordered" evidence="1">
    <location>
        <begin position="74"/>
        <end position="101"/>
    </location>
</feature>
<sequence length="347" mass="38533">MDSLKPICIIPARGGSKRIPHKNIKSFCGKPIIAYSIQNALESKINSSIASSIDFSAHSQTDFRVRFEMDLQADSQTESKKDSKKESKTESKTDSKKDCATHQTSRQKSFLSATPLFSTVVVSTDDKQIAKIAQKYGAAVPFLRPSNLADDTTATLPVIAHALHCLRSLGVSIKDDTPICVLYPTAPLIDSSDILRSFEVFLRSKCEYVFFANELPKNPLRGFTLESTQNLKHKYTSKSSAKSSAKTYSVDFADSSTLCGTPQMLFSHYENVRSQDLPPVYVDAGVLYWGRASSFLAQKPIFSSHSRAIALEPSRSQDIDTMSDWQLAKRKFLAKNSTTHKNKKPKK</sequence>
<evidence type="ECO:0008006" key="4">
    <source>
        <dbReference type="Google" id="ProtNLM"/>
    </source>
</evidence>
<name>V8C7K2_9HELI</name>
<dbReference type="SUPFAM" id="SSF53448">
    <property type="entry name" value="Nucleotide-diphospho-sugar transferases"/>
    <property type="match status" value="2"/>
</dbReference>
<dbReference type="GO" id="GO:0008781">
    <property type="term" value="F:N-acylneuraminate cytidylyltransferase activity"/>
    <property type="evidence" value="ECO:0007669"/>
    <property type="project" value="TreeGrafter"/>
</dbReference>
<feature type="compositionally biased region" description="Basic and acidic residues" evidence="1">
    <location>
        <begin position="77"/>
        <end position="100"/>
    </location>
</feature>
<dbReference type="PANTHER" id="PTHR21485:SF6">
    <property type="entry name" value="N-ACYLNEURAMINATE CYTIDYLYLTRANSFERASE-RELATED"/>
    <property type="match status" value="1"/>
</dbReference>
<dbReference type="InterPro" id="IPR003329">
    <property type="entry name" value="Cytidylyl_trans"/>
</dbReference>
<accession>V8C7K2</accession>
<dbReference type="eggNOG" id="COG1083">
    <property type="taxonomic scope" value="Bacteria"/>
</dbReference>
<dbReference type="InterPro" id="IPR029044">
    <property type="entry name" value="Nucleotide-diphossugar_trans"/>
</dbReference>
<dbReference type="Gene3D" id="3.90.550.10">
    <property type="entry name" value="Spore Coat Polysaccharide Biosynthesis Protein SpsA, Chain A"/>
    <property type="match status" value="2"/>
</dbReference>
<comment type="caution">
    <text evidence="2">The sequence shown here is derived from an EMBL/GenBank/DDBJ whole genome shotgun (WGS) entry which is preliminary data.</text>
</comment>